<protein>
    <submittedName>
        <fullName evidence="3">Uncharacterized protein</fullName>
    </submittedName>
</protein>
<dbReference type="AlphaFoldDB" id="A0A428SDW6"/>
<reference evidence="3 4" key="1">
    <citation type="submission" date="2017-06" db="EMBL/GenBank/DDBJ databases">
        <title>Cmopartive genomic analysis of Ambrosia Fusariam Clade fungi.</title>
        <authorList>
            <person name="Stajich J.E."/>
            <person name="Carrillo J."/>
            <person name="Kijimoto T."/>
            <person name="Eskalen A."/>
            <person name="O'Donnell K."/>
            <person name="Kasson M."/>
        </authorList>
    </citation>
    <scope>NUCLEOTIDE SEQUENCE [LARGE SCALE GENOMIC DNA]</scope>
    <source>
        <strain evidence="3 4">NRRL 20438</strain>
    </source>
</reference>
<accession>A0A428SDW6</accession>
<proteinExistence type="predicted"/>
<evidence type="ECO:0000256" key="2">
    <source>
        <dbReference type="SAM" id="SignalP"/>
    </source>
</evidence>
<name>A0A428SDW6_9HYPO</name>
<feature type="region of interest" description="Disordered" evidence="1">
    <location>
        <begin position="313"/>
        <end position="403"/>
    </location>
</feature>
<sequence>MHFSNLLPTLGGLVAIAQASPHLLGGLGVPQISKPSSIAPSVCSLANSWVDHILFKGIAAPETETSAAINLGLNLPKAQISGDVELELVKGFLEEPRIRVGLGGVKAYIEVDISASAAVHEAIELFASPALELEIPGLLEVEAGAAIALDLVIGVDAAIDLSTGVYISFAEDAFVEISLLTKDIVELSLDGLVAKALPLGIGADVDLSAEVALQLGLRLRTEIDFEAELEIPALEIEAGAKIAIWVSLFDYTAVLIGTDNCAVSVADVIALTLGLAIELNVEIGDILDLSLAPSLTITLATAAKAENCLPDRGQPGIFLESHQDTDSSTATATSGSDSSSDSSSGNSSGSSSGSSSDSDSSIASGSSSDGSSVTETSDAFAQFTNTPTAGHGNVTAPRPTGDVTSTVRSTHVYTITSCAASVVNCPARYTQKVITSTVVSTTYVCPATQSGAVPATTSASPSKSTPVPVSTITETLTTIVPCKERTTSTFYAPTNSPPAPTVTIVDRTTVCPSTKTQSTAVVSQPTSGSQVITTAVPTSEAPEVPSSAVPSSGKVVSEVPSYNEPMPVPEKTAPFPSYNGTVTVSKPASGVVVPTGSWTTPVAISTPLSTHIVVSTPTSVPIPAQPTTPVVSSGSMVHVSLAFALPLVVALIL</sequence>
<feature type="compositionally biased region" description="Low complexity" evidence="1">
    <location>
        <begin position="539"/>
        <end position="552"/>
    </location>
</feature>
<evidence type="ECO:0000313" key="4">
    <source>
        <dbReference type="Proteomes" id="UP000288429"/>
    </source>
</evidence>
<gene>
    <name evidence="3" type="ORF">CDV31_016159</name>
</gene>
<evidence type="ECO:0000256" key="1">
    <source>
        <dbReference type="SAM" id="MobiDB-lite"/>
    </source>
</evidence>
<feature type="region of interest" description="Disordered" evidence="1">
    <location>
        <begin position="536"/>
        <end position="556"/>
    </location>
</feature>
<evidence type="ECO:0000313" key="3">
    <source>
        <dbReference type="EMBL" id="RSL87971.1"/>
    </source>
</evidence>
<keyword evidence="2" id="KW-0732">Signal</keyword>
<organism evidence="3 4">
    <name type="scientific">Fusarium ambrosium</name>
    <dbReference type="NCBI Taxonomy" id="131363"/>
    <lineage>
        <taxon>Eukaryota</taxon>
        <taxon>Fungi</taxon>
        <taxon>Dikarya</taxon>
        <taxon>Ascomycota</taxon>
        <taxon>Pezizomycotina</taxon>
        <taxon>Sordariomycetes</taxon>
        <taxon>Hypocreomycetidae</taxon>
        <taxon>Hypocreales</taxon>
        <taxon>Nectriaceae</taxon>
        <taxon>Fusarium</taxon>
        <taxon>Fusarium solani species complex</taxon>
    </lineage>
</organism>
<comment type="caution">
    <text evidence="3">The sequence shown here is derived from an EMBL/GenBank/DDBJ whole genome shotgun (WGS) entry which is preliminary data.</text>
</comment>
<feature type="signal peptide" evidence="2">
    <location>
        <begin position="1"/>
        <end position="19"/>
    </location>
</feature>
<feature type="chain" id="PRO_5019365555" evidence="2">
    <location>
        <begin position="20"/>
        <end position="653"/>
    </location>
</feature>
<feature type="compositionally biased region" description="Low complexity" evidence="1">
    <location>
        <begin position="326"/>
        <end position="378"/>
    </location>
</feature>
<keyword evidence="4" id="KW-1185">Reference proteome</keyword>
<dbReference type="EMBL" id="NIZV01000489">
    <property type="protein sequence ID" value="RSL87971.1"/>
    <property type="molecule type" value="Genomic_DNA"/>
</dbReference>
<dbReference type="Proteomes" id="UP000288429">
    <property type="component" value="Unassembled WGS sequence"/>
</dbReference>